<dbReference type="PANTHER" id="PTHR36357">
    <property type="entry name" value="OS03G0148300 PROTEIN"/>
    <property type="match status" value="1"/>
</dbReference>
<feature type="compositionally biased region" description="Basic and acidic residues" evidence="1">
    <location>
        <begin position="192"/>
        <end position="208"/>
    </location>
</feature>
<accession>A0AAQ3KEE3</accession>
<dbReference type="PANTHER" id="PTHR36357:SF1">
    <property type="entry name" value="OS03G0148300 PROTEIN"/>
    <property type="match status" value="1"/>
</dbReference>
<dbReference type="Gene3D" id="3.30.70.260">
    <property type="match status" value="1"/>
</dbReference>
<gene>
    <name evidence="3" type="ORF">Cni_G14541</name>
</gene>
<dbReference type="Proteomes" id="UP001327560">
    <property type="component" value="Chromosome 4"/>
</dbReference>
<evidence type="ECO:0000256" key="1">
    <source>
        <dbReference type="SAM" id="MobiDB-lite"/>
    </source>
</evidence>
<feature type="region of interest" description="Disordered" evidence="1">
    <location>
        <begin position="177"/>
        <end position="216"/>
    </location>
</feature>
<sequence>MNLMGTNTTLSQSLAPRSRRLPLFLHLILCLSLLLGLSEGGKRRVSIPDELDDVVDDEEDEEWKRWGQRKTTMPDLPPPDFSTMSPLEIQAEMMKRHTGPSLGFVKLRPGVPRSRENVPVIAMRWSHVLRTGSLEARFMAVDLNTIMFTMERGQDMEELKEFVLSQPEAYEIKIGEQLYRRPGDPPLDEVVESLREKSSSTSHGHDGDSLYPNDEL</sequence>
<dbReference type="AlphaFoldDB" id="A0AAQ3KEE3"/>
<evidence type="ECO:0008006" key="5">
    <source>
        <dbReference type="Google" id="ProtNLM"/>
    </source>
</evidence>
<evidence type="ECO:0000313" key="4">
    <source>
        <dbReference type="Proteomes" id="UP001327560"/>
    </source>
</evidence>
<proteinExistence type="predicted"/>
<reference evidence="3 4" key="1">
    <citation type="submission" date="2023-10" db="EMBL/GenBank/DDBJ databases">
        <title>Chromosome-scale genome assembly provides insights into flower coloration mechanisms of Canna indica.</title>
        <authorList>
            <person name="Li C."/>
        </authorList>
    </citation>
    <scope>NUCLEOTIDE SEQUENCE [LARGE SCALE GENOMIC DNA]</scope>
    <source>
        <tissue evidence="3">Flower</tissue>
    </source>
</reference>
<name>A0AAQ3KEE3_9LILI</name>
<keyword evidence="4" id="KW-1185">Reference proteome</keyword>
<evidence type="ECO:0000256" key="2">
    <source>
        <dbReference type="SAM" id="SignalP"/>
    </source>
</evidence>
<protein>
    <recommendedName>
        <fullName evidence="5">Mesoderm development candidate 2</fullName>
    </recommendedName>
</protein>
<feature type="chain" id="PRO_5042922938" description="Mesoderm development candidate 2" evidence="2">
    <location>
        <begin position="41"/>
        <end position="216"/>
    </location>
</feature>
<evidence type="ECO:0000313" key="3">
    <source>
        <dbReference type="EMBL" id="WOL05810.1"/>
    </source>
</evidence>
<dbReference type="EMBL" id="CP136893">
    <property type="protein sequence ID" value="WOL05810.1"/>
    <property type="molecule type" value="Genomic_DNA"/>
</dbReference>
<keyword evidence="2" id="KW-0732">Signal</keyword>
<organism evidence="3 4">
    <name type="scientific">Canna indica</name>
    <name type="common">Indian-shot</name>
    <dbReference type="NCBI Taxonomy" id="4628"/>
    <lineage>
        <taxon>Eukaryota</taxon>
        <taxon>Viridiplantae</taxon>
        <taxon>Streptophyta</taxon>
        <taxon>Embryophyta</taxon>
        <taxon>Tracheophyta</taxon>
        <taxon>Spermatophyta</taxon>
        <taxon>Magnoliopsida</taxon>
        <taxon>Liliopsida</taxon>
        <taxon>Zingiberales</taxon>
        <taxon>Cannaceae</taxon>
        <taxon>Canna</taxon>
    </lineage>
</organism>
<feature type="signal peptide" evidence="2">
    <location>
        <begin position="1"/>
        <end position="40"/>
    </location>
</feature>